<gene>
    <name evidence="1" type="ORF">C6P99_19585</name>
</gene>
<accession>A0AB37ASK1</accession>
<protein>
    <submittedName>
        <fullName evidence="1">Uncharacterized protein</fullName>
    </submittedName>
</protein>
<dbReference type="EMBL" id="PVFR01000058">
    <property type="protein sequence ID" value="PRE45495.1"/>
    <property type="molecule type" value="Genomic_DNA"/>
</dbReference>
<comment type="caution">
    <text evidence="1">The sequence shown here is derived from an EMBL/GenBank/DDBJ whole genome shotgun (WGS) entry which is preliminary data.</text>
</comment>
<evidence type="ECO:0000313" key="2">
    <source>
        <dbReference type="Proteomes" id="UP000237811"/>
    </source>
</evidence>
<name>A0AB37ASK1_9BURK</name>
<organism evidence="1 2">
    <name type="scientific">Burkholderia multivorans</name>
    <dbReference type="NCBI Taxonomy" id="87883"/>
    <lineage>
        <taxon>Bacteria</taxon>
        <taxon>Pseudomonadati</taxon>
        <taxon>Pseudomonadota</taxon>
        <taxon>Betaproteobacteria</taxon>
        <taxon>Burkholderiales</taxon>
        <taxon>Burkholderiaceae</taxon>
        <taxon>Burkholderia</taxon>
        <taxon>Burkholderia cepacia complex</taxon>
    </lineage>
</organism>
<evidence type="ECO:0000313" key="1">
    <source>
        <dbReference type="EMBL" id="PRE45495.1"/>
    </source>
</evidence>
<dbReference type="Proteomes" id="UP000237811">
    <property type="component" value="Unassembled WGS sequence"/>
</dbReference>
<reference evidence="1 2" key="1">
    <citation type="submission" date="2018-03" db="EMBL/GenBank/DDBJ databases">
        <authorList>
            <person name="Nguyen K."/>
            <person name="Fouts D."/>
            <person name="Sutton G."/>
        </authorList>
    </citation>
    <scope>NUCLEOTIDE SEQUENCE [LARGE SCALE GENOMIC DNA]</scope>
    <source>
        <strain evidence="1 2">AU14328</strain>
    </source>
</reference>
<proteinExistence type="predicted"/>
<dbReference type="AlphaFoldDB" id="A0AB37ASK1"/>
<sequence>MYKIDFRSPDGEQRFFLGGVGKDDVDHVAHILAHHLSGGAEDQYPEGVAVSRIDDNGCDRHDLFVFVGKERFSGSAGQLALLRQRLLRQGILSCVVHGWRTYSTGNESFSELFKFAL</sequence>